<evidence type="ECO:0000259" key="4">
    <source>
        <dbReference type="PROSITE" id="PS50158"/>
    </source>
</evidence>
<evidence type="ECO:0000256" key="3">
    <source>
        <dbReference type="SAM" id="MobiDB-lite"/>
    </source>
</evidence>
<accession>A0A8H6Z3R0</accession>
<dbReference type="SUPFAM" id="SSF50630">
    <property type="entry name" value="Acid proteases"/>
    <property type="match status" value="1"/>
</dbReference>
<gene>
    <name evidence="5" type="ORF">MVEN_00033400</name>
</gene>
<feature type="domain" description="CCHC-type" evidence="4">
    <location>
        <begin position="707"/>
        <end position="721"/>
    </location>
</feature>
<feature type="compositionally biased region" description="Basic residues" evidence="3">
    <location>
        <begin position="431"/>
        <end position="441"/>
    </location>
</feature>
<protein>
    <submittedName>
        <fullName evidence="5">CCHC-type domain-containing protein</fullName>
    </submittedName>
</protein>
<dbReference type="Pfam" id="PF08284">
    <property type="entry name" value="RVP_2"/>
    <property type="match status" value="1"/>
</dbReference>
<evidence type="ECO:0000256" key="1">
    <source>
        <dbReference type="ARBA" id="ARBA00022664"/>
    </source>
</evidence>
<dbReference type="PROSITE" id="PS50158">
    <property type="entry name" value="ZF_CCHC"/>
    <property type="match status" value="1"/>
</dbReference>
<dbReference type="InterPro" id="IPR001878">
    <property type="entry name" value="Znf_CCHC"/>
</dbReference>
<dbReference type="PANTHER" id="PTHR15503:SF22">
    <property type="entry name" value="TRANSPOSON TY3-I GAG POLYPROTEIN"/>
    <property type="match status" value="1"/>
</dbReference>
<feature type="region of interest" description="Disordered" evidence="3">
    <location>
        <begin position="1"/>
        <end position="107"/>
    </location>
</feature>
<dbReference type="InterPro" id="IPR032567">
    <property type="entry name" value="RTL1-rel"/>
</dbReference>
<dbReference type="InterPro" id="IPR021109">
    <property type="entry name" value="Peptidase_aspartic_dom_sf"/>
</dbReference>
<dbReference type="Gene3D" id="4.10.60.10">
    <property type="entry name" value="Zinc finger, CCHC-type"/>
    <property type="match status" value="1"/>
</dbReference>
<feature type="compositionally biased region" description="Polar residues" evidence="3">
    <location>
        <begin position="31"/>
        <end position="42"/>
    </location>
</feature>
<evidence type="ECO:0000313" key="5">
    <source>
        <dbReference type="EMBL" id="KAF7371768.1"/>
    </source>
</evidence>
<feature type="region of interest" description="Disordered" evidence="3">
    <location>
        <begin position="274"/>
        <end position="307"/>
    </location>
</feature>
<dbReference type="EMBL" id="JACAZI010000001">
    <property type="protein sequence ID" value="KAF7371768.1"/>
    <property type="molecule type" value="Genomic_DNA"/>
</dbReference>
<feature type="compositionally biased region" description="Acidic residues" evidence="3">
    <location>
        <begin position="1035"/>
        <end position="1048"/>
    </location>
</feature>
<feature type="compositionally biased region" description="Polar residues" evidence="3">
    <location>
        <begin position="623"/>
        <end position="637"/>
    </location>
</feature>
<dbReference type="SMART" id="SM00343">
    <property type="entry name" value="ZnF_C2HC"/>
    <property type="match status" value="1"/>
</dbReference>
<dbReference type="InterPro" id="IPR036875">
    <property type="entry name" value="Znf_CCHC_sf"/>
</dbReference>
<dbReference type="Gene3D" id="2.40.70.10">
    <property type="entry name" value="Acid Proteases"/>
    <property type="match status" value="1"/>
</dbReference>
<feature type="compositionally biased region" description="Polar residues" evidence="3">
    <location>
        <begin position="11"/>
        <end position="20"/>
    </location>
</feature>
<dbReference type="GO" id="GO:0006397">
    <property type="term" value="P:mRNA processing"/>
    <property type="evidence" value="ECO:0007669"/>
    <property type="project" value="UniProtKB-KW"/>
</dbReference>
<reference evidence="5" key="1">
    <citation type="submission" date="2020-05" db="EMBL/GenBank/DDBJ databases">
        <title>Mycena genomes resolve the evolution of fungal bioluminescence.</title>
        <authorList>
            <person name="Tsai I.J."/>
        </authorList>
    </citation>
    <scope>NUCLEOTIDE SEQUENCE</scope>
    <source>
        <strain evidence="5">CCC161011</strain>
    </source>
</reference>
<keyword evidence="1" id="KW-0507">mRNA processing</keyword>
<dbReference type="Proteomes" id="UP000620124">
    <property type="component" value="Unassembled WGS sequence"/>
</dbReference>
<dbReference type="GO" id="GO:0008270">
    <property type="term" value="F:zinc ion binding"/>
    <property type="evidence" value="ECO:0007669"/>
    <property type="project" value="UniProtKB-KW"/>
</dbReference>
<dbReference type="GO" id="GO:0003676">
    <property type="term" value="F:nucleic acid binding"/>
    <property type="evidence" value="ECO:0007669"/>
    <property type="project" value="InterPro"/>
</dbReference>
<dbReference type="SUPFAM" id="SSF57756">
    <property type="entry name" value="Retrovirus zinc finger-like domains"/>
    <property type="match status" value="1"/>
</dbReference>
<feature type="region of interest" description="Disordered" evidence="3">
    <location>
        <begin position="387"/>
        <end position="455"/>
    </location>
</feature>
<keyword evidence="2" id="KW-0862">Zinc</keyword>
<feature type="compositionally biased region" description="Low complexity" evidence="3">
    <location>
        <begin position="400"/>
        <end position="417"/>
    </location>
</feature>
<organism evidence="5 6">
    <name type="scientific">Mycena venus</name>
    <dbReference type="NCBI Taxonomy" id="2733690"/>
    <lineage>
        <taxon>Eukaryota</taxon>
        <taxon>Fungi</taxon>
        <taxon>Dikarya</taxon>
        <taxon>Basidiomycota</taxon>
        <taxon>Agaricomycotina</taxon>
        <taxon>Agaricomycetes</taxon>
        <taxon>Agaricomycetidae</taxon>
        <taxon>Agaricales</taxon>
        <taxon>Marasmiineae</taxon>
        <taxon>Mycenaceae</taxon>
        <taxon>Mycena</taxon>
    </lineage>
</organism>
<comment type="caution">
    <text evidence="5">The sequence shown here is derived from an EMBL/GenBank/DDBJ whole genome shotgun (WGS) entry which is preliminary data.</text>
</comment>
<feature type="compositionally biased region" description="Gly residues" evidence="3">
    <location>
        <begin position="646"/>
        <end position="661"/>
    </location>
</feature>
<proteinExistence type="predicted"/>
<name>A0A8H6Z3R0_9AGAR</name>
<feature type="compositionally biased region" description="Basic and acidic residues" evidence="3">
    <location>
        <begin position="188"/>
        <end position="197"/>
    </location>
</feature>
<sequence>MGKLIPPNTPLPSTGISVGQNRPLVERGDSVPTSPLSEQPLLQNDVDFEGSDLHEGSDLGGWTPVTRSTARTHRERTSSVGSNHTRVSTASNRENEKSMSTVERAEQNLSSVELDQLARRYQRMAETARAAETGYRVLKDQGNSPVIPGPNDRRVEFHPVDQSDNGADGSASDMLITVSPAIPSGEGPSREKGKGFDPRNWGDVSLLENFSLDDLKAQHDALANFAVVKEESVSTPADFFGDIPVWKSPTAEVPKVQAPPGDKAFVAPRPASLRAGKREGTHPTVLRPTASEISSKKKDEIKSGQTKDEIIAELTRQLNESRQRNSRSVEVVSTPGINQAKRTVQRNIAGLMSGGETARAVSVKPGRPAPARLAVGSTVHKAIREAGTVAAGPPPPSPPDGSSGSDHGSDSSASSDGEMSDVGRQTSAASWHRRMSSRRSSGKSSRMLLKPVPPTKYDGEVNTTAFQRFVRESARYVKTGRVPADEQVFYVSYYLKGKAADFYNQVVVDNEAAYDLELFFTDLFEFIFPQDFRIQQRKKLNRCFQNEKSVNEHIAEFNGIYSTIGLLNDQERVIKIWNSFRAEIQQEMYRDNLEPEVSTWAEVVKGAERAERICKLDPKKKTNNSPGSSQNQLGSKSNQERSAKSRGGGGRGRGRGRGGNSNSGSRTEVLRTSAVEVPSKKPKGAKDNSNRELSEKQRNEMLAKGLCFTCGEPGHLARNCPTTTTVNSKKKGKPPGLPANAATIPIASTSSSHGALYESTEVLESFHVGSIGLFETEVEEGGEPNGEPDELFERIWCNIDPLCKAMDALLEGDEDFDFQKNIPSDPVGDLYAQHAMLALHYAQPYPGEEPMDEDERFETERFGVHRLNETQHVIFDHRTDEDVLIYSYLLATPEFQMGLWYSKERCKIMGLDPDAFVPEERHLDILGDALVEGTKIALDRAHPDDENRFVTRGNEYDNVLISDRRLDLDLVLPKACLRDENFDLLHWYSHASRALSSDAQVWSSEVEPSLDEDKRCAQSEGGYSDMPSLRTVSDLPEESEPSDGESSFDEAPGIECLQSERTDYMTRVMLWERAIALEEQRARESALPPVADMLEFLQPYPGDEVVPWGDERCDLRRFKVERLRTGSYSIKDTFVAHEVILPMEYLRMPEFQLAQWFSCERALQLGITNYNRVSLPAIEIDDLLARGVEQYFSEISLELPSFAEITATRNVQGQGDSFTELIYTIGIPMGDHELSGQISESALMNPKLDLVGWVQKRKARFACAERWRLTSWQNSEQPNFFRRLFDIPDEPRGTELFCGGVQIPPDSMKGISRTASMPRVPQRIVARPVVIVVLVQGHPVTALVDSGSLGDLISTNIADQLKLKRDELDEPITLQLAVQGSRSKINHSVSVDYRYQDIQAKRTFFVANLSGYDMILGTSWLFQHKASLPPKFTLELLG</sequence>
<dbReference type="Pfam" id="PF00098">
    <property type="entry name" value="zf-CCHC"/>
    <property type="match status" value="1"/>
</dbReference>
<feature type="compositionally biased region" description="Basic and acidic residues" evidence="3">
    <location>
        <begin position="294"/>
        <end position="307"/>
    </location>
</feature>
<dbReference type="OrthoDB" id="3205788at2759"/>
<dbReference type="PANTHER" id="PTHR15503">
    <property type="entry name" value="LDOC1 RELATED"/>
    <property type="match status" value="1"/>
</dbReference>
<feature type="region of interest" description="Disordered" evidence="3">
    <location>
        <begin position="179"/>
        <end position="198"/>
    </location>
</feature>
<dbReference type="CDD" id="cd00303">
    <property type="entry name" value="retropepsin_like"/>
    <property type="match status" value="1"/>
</dbReference>
<feature type="region of interest" description="Disordered" evidence="3">
    <location>
        <begin position="614"/>
        <end position="695"/>
    </location>
</feature>
<feature type="compositionally biased region" description="Basic and acidic residues" evidence="3">
    <location>
        <begin position="684"/>
        <end position="695"/>
    </location>
</feature>
<feature type="region of interest" description="Disordered" evidence="3">
    <location>
        <begin position="1006"/>
        <end position="1051"/>
    </location>
</feature>
<keyword evidence="2" id="KW-0863">Zinc-finger</keyword>
<evidence type="ECO:0000313" key="6">
    <source>
        <dbReference type="Proteomes" id="UP000620124"/>
    </source>
</evidence>
<keyword evidence="6" id="KW-1185">Reference proteome</keyword>
<keyword evidence="2" id="KW-0479">Metal-binding</keyword>
<feature type="compositionally biased region" description="Polar residues" evidence="3">
    <location>
        <begin position="78"/>
        <end position="92"/>
    </location>
</feature>
<evidence type="ECO:0000256" key="2">
    <source>
        <dbReference type="PROSITE-ProRule" id="PRU00047"/>
    </source>
</evidence>